<evidence type="ECO:0000313" key="2">
    <source>
        <dbReference type="RefSeq" id="XP_022724983.1"/>
    </source>
</evidence>
<dbReference type="InterPro" id="IPR019734">
    <property type="entry name" value="TPR_rpt"/>
</dbReference>
<dbReference type="Proteomes" id="UP000515121">
    <property type="component" value="Unplaced"/>
</dbReference>
<accession>A0A6P5X9Q3</accession>
<proteinExistence type="predicted"/>
<dbReference type="Gene3D" id="1.25.40.10">
    <property type="entry name" value="Tetratricopeptide repeat domain"/>
    <property type="match status" value="1"/>
</dbReference>
<gene>
    <name evidence="2" type="primary">LOC111281498</name>
</gene>
<dbReference type="KEGG" id="dzi:111281498"/>
<dbReference type="SUPFAM" id="SSF48452">
    <property type="entry name" value="TPR-like"/>
    <property type="match status" value="1"/>
</dbReference>
<dbReference type="InterPro" id="IPR011990">
    <property type="entry name" value="TPR-like_helical_dom_sf"/>
</dbReference>
<protein>
    <submittedName>
        <fullName evidence="2">Protein SLOW GREEN 1, chloroplastic-like</fullName>
    </submittedName>
</protein>
<dbReference type="GeneID" id="111281498"/>
<dbReference type="OrthoDB" id="1745571at2759"/>
<reference evidence="2" key="1">
    <citation type="submission" date="2025-08" db="UniProtKB">
        <authorList>
            <consortium name="RefSeq"/>
        </authorList>
    </citation>
    <scope>IDENTIFICATION</scope>
    <source>
        <tissue evidence="2">Fruit stalk</tissue>
    </source>
</reference>
<sequence>MFFFIWRRGNSNSFFEQTEGSCSSGDQILIPFPFLILTPITNPSLKSSNPLPKHLEAIEALKSLLQQKLKNGEDEEALTILKLLVSTQPQVTDWKFMIASLSTEMGQTENARTVFEEILQSNPLSFDALFENALLMYGCGEGKAVKGPIIKQRLVYHTAKWCIRELSDFH</sequence>
<dbReference type="Pfam" id="PF13174">
    <property type="entry name" value="TPR_6"/>
    <property type="match status" value="1"/>
</dbReference>
<name>A0A6P5X9Q3_DURZI</name>
<dbReference type="RefSeq" id="XP_022724983.1">
    <property type="nucleotide sequence ID" value="XM_022869248.1"/>
</dbReference>
<evidence type="ECO:0000313" key="1">
    <source>
        <dbReference type="Proteomes" id="UP000515121"/>
    </source>
</evidence>
<keyword evidence="1" id="KW-1185">Reference proteome</keyword>
<organism evidence="1 2">
    <name type="scientific">Durio zibethinus</name>
    <name type="common">Durian</name>
    <dbReference type="NCBI Taxonomy" id="66656"/>
    <lineage>
        <taxon>Eukaryota</taxon>
        <taxon>Viridiplantae</taxon>
        <taxon>Streptophyta</taxon>
        <taxon>Embryophyta</taxon>
        <taxon>Tracheophyta</taxon>
        <taxon>Spermatophyta</taxon>
        <taxon>Magnoliopsida</taxon>
        <taxon>eudicotyledons</taxon>
        <taxon>Gunneridae</taxon>
        <taxon>Pentapetalae</taxon>
        <taxon>rosids</taxon>
        <taxon>malvids</taxon>
        <taxon>Malvales</taxon>
        <taxon>Malvaceae</taxon>
        <taxon>Helicteroideae</taxon>
        <taxon>Durio</taxon>
    </lineage>
</organism>
<dbReference type="AlphaFoldDB" id="A0A6P5X9Q3"/>